<dbReference type="AlphaFoldDB" id="A0A1J5RF52"/>
<evidence type="ECO:0000313" key="1">
    <source>
        <dbReference type="EMBL" id="OIQ88259.1"/>
    </source>
</evidence>
<accession>A0A1J5RF52</accession>
<comment type="caution">
    <text evidence="1">The sequence shown here is derived from an EMBL/GenBank/DDBJ whole genome shotgun (WGS) entry which is preliminary data.</text>
</comment>
<reference evidence="1" key="1">
    <citation type="submission" date="2016-10" db="EMBL/GenBank/DDBJ databases">
        <title>Sequence of Gallionella enrichment culture.</title>
        <authorList>
            <person name="Poehlein A."/>
            <person name="Muehling M."/>
            <person name="Daniel R."/>
        </authorList>
    </citation>
    <scope>NUCLEOTIDE SEQUENCE</scope>
</reference>
<proteinExistence type="predicted"/>
<gene>
    <name evidence="1" type="ORF">GALL_298760</name>
</gene>
<sequence length="68" mass="7042">MCDLAHVAPDVWPEAGSARVSGRADRVCVRTRGATNGFRANGQSAGGPSSRVRAAAGMRAQVGRFRAS</sequence>
<name>A0A1J5RF52_9ZZZZ</name>
<dbReference type="EMBL" id="MLJW01000380">
    <property type="protein sequence ID" value="OIQ88259.1"/>
    <property type="molecule type" value="Genomic_DNA"/>
</dbReference>
<protein>
    <submittedName>
        <fullName evidence="1">Uncharacterized protein</fullName>
    </submittedName>
</protein>
<organism evidence="1">
    <name type="scientific">mine drainage metagenome</name>
    <dbReference type="NCBI Taxonomy" id="410659"/>
    <lineage>
        <taxon>unclassified sequences</taxon>
        <taxon>metagenomes</taxon>
        <taxon>ecological metagenomes</taxon>
    </lineage>
</organism>